<evidence type="ECO:0000313" key="4">
    <source>
        <dbReference type="Proteomes" id="UP001155027"/>
    </source>
</evidence>
<proteinExistence type="predicted"/>
<evidence type="ECO:0000256" key="1">
    <source>
        <dbReference type="SAM" id="MobiDB-lite"/>
    </source>
</evidence>
<dbReference type="Proteomes" id="UP001155027">
    <property type="component" value="Unassembled WGS sequence"/>
</dbReference>
<evidence type="ECO:0000256" key="2">
    <source>
        <dbReference type="SAM" id="Phobius"/>
    </source>
</evidence>
<feature type="region of interest" description="Disordered" evidence="1">
    <location>
        <begin position="418"/>
        <end position="449"/>
    </location>
</feature>
<dbReference type="PANTHER" id="PTHR32063">
    <property type="match status" value="1"/>
</dbReference>
<dbReference type="PANTHER" id="PTHR32063:SF19">
    <property type="entry name" value="CATION EFFLUX SYSTEM PROTEIN CUSA"/>
    <property type="match status" value="1"/>
</dbReference>
<dbReference type="PRINTS" id="PR00702">
    <property type="entry name" value="ACRIFLAVINRP"/>
</dbReference>
<keyword evidence="2" id="KW-0812">Transmembrane</keyword>
<sequence length="1121" mass="122235">MLKSLIQWSAQNRLLVTFLVGLIAVAGIWATVNTPIDAFPDLSPTQVIIKTDYAGQGPQVVEEQVTYPLTSSLMSVPKAQTVRGFSMFGTSFVYVIFEDGTDPYWARSRVLEYLNVASDQLPDEAKPALGPDATGVGWIFQYSLRDTTGTHDLAQLRSFQDFFLRYELQGVEGVSEIASIGGFKKEYQVVVDPQKLDAYDVSIGQVKRALQSSNRDVGGRLLEMGEREFVVRGKGYLKGQEDIRNVVLRANRGTPITIGDVARVQLGPELRRGIADVNGEGEVVGGIVVMRTGENALATINRVKDRLAELEPSLPKGIEIATEYDRAPLIQRAMNTLTTQLAEELLVVALIVILFLLHVRSALVAIVTVPVGILVSMLVMYILGINANIMSLGGIAIAIGVMVDASLVMVENAHKHIERARQQAGEEQETETDGAGNDTGEESSPEENSAGEGLLARLKGWFGRAKAPQLTNQERIEAVIAAAKEVGPSLFFSLLIVTVSFLPVFTLQQVEGRLFQPLAFTKTFAMAAASLLAVTLVPALMVTFVKGRIRSEDENPIARFFIRVYRPVIRVVLRHPGKILTGAAVILGLTMLPLQRLTTGEEHIPFPQIGSEFMPPLNEGDLLYMPSTLPGVSPQKAKELLQQTDRIIASFPEVESVFGKIGRAETATDPAPLSMVETTVILKPESEWREGMTKQELISEMDEALQIPGVTNMWTQPIKTRIDMLATGIKTPVGIKIAGEDIPTLERIGEELEKTLRPVEGTKSVYSERVMGGSFLDISVDRQEAARYGLGSGAVQDVIQSAIGGMPVTTTVEGLERYSVNVRYPRGYRDNVPALRDVLVSTPGGADVPLGQLADFQTTEGPPMIKSEQARPIATVFVDLQDGVDIGTFVQDAKERVREEVNLPGGYSLTWSGQYEYMERANERLQVLVPITLAIIFLLLFLHFKSAYKSALLLGLLPFCIVGATWLMVILGFEMSIAVGVGFIAVAGLAAETGVVMMVYLDEALERYDREGRLTSAQALRAALVEGSCMRVRPLLMTVFTTLLGLLPLMFATGTGAQIMKRLATPMVGGLFSAALLTLVVLPAAYMLIQRVRYREQLRAGGNGRPQAELLSEEGEQVDVT</sequence>
<comment type="caution">
    <text evidence="3">The sequence shown here is derived from an EMBL/GenBank/DDBJ whole genome shotgun (WGS) entry which is preliminary data.</text>
</comment>
<protein>
    <submittedName>
        <fullName evidence="3">Cu(I)/Ag(I) efflux system membrane protein CusA/SilA</fullName>
    </submittedName>
</protein>
<feature type="transmembrane region" description="Helical" evidence="2">
    <location>
        <begin position="951"/>
        <end position="971"/>
    </location>
</feature>
<accession>A0A9X2Q3Y9</accession>
<keyword evidence="2" id="KW-0472">Membrane</keyword>
<dbReference type="EMBL" id="JANUAU010000001">
    <property type="protein sequence ID" value="MCS3676266.1"/>
    <property type="molecule type" value="Genomic_DNA"/>
</dbReference>
<gene>
    <name evidence="3" type="ORF">GGP71_000162</name>
</gene>
<feature type="transmembrane region" description="Helical" evidence="2">
    <location>
        <begin position="977"/>
        <end position="1001"/>
    </location>
</feature>
<feature type="transmembrane region" description="Helical" evidence="2">
    <location>
        <begin position="337"/>
        <end position="357"/>
    </location>
</feature>
<feature type="transmembrane region" description="Helical" evidence="2">
    <location>
        <begin position="1035"/>
        <end position="1055"/>
    </location>
</feature>
<name>A0A9X2Q3Y9_9BACT</name>
<feature type="transmembrane region" description="Helical" evidence="2">
    <location>
        <begin position="1067"/>
        <end position="1089"/>
    </location>
</feature>
<dbReference type="GO" id="GO:0005886">
    <property type="term" value="C:plasma membrane"/>
    <property type="evidence" value="ECO:0007669"/>
    <property type="project" value="TreeGrafter"/>
</dbReference>
<dbReference type="InterPro" id="IPR001036">
    <property type="entry name" value="Acrflvin-R"/>
</dbReference>
<dbReference type="Gene3D" id="3.30.70.1320">
    <property type="entry name" value="Multidrug efflux transporter AcrB pore domain like"/>
    <property type="match status" value="1"/>
</dbReference>
<keyword evidence="2" id="KW-1133">Transmembrane helix</keyword>
<dbReference type="InterPro" id="IPR027463">
    <property type="entry name" value="AcrB_DN_DC_subdom"/>
</dbReference>
<feature type="transmembrane region" description="Helical" evidence="2">
    <location>
        <begin position="362"/>
        <end position="383"/>
    </location>
</feature>
<reference evidence="3" key="1">
    <citation type="submission" date="2022-08" db="EMBL/GenBank/DDBJ databases">
        <title>Genomic Encyclopedia of Type Strains, Phase V (KMG-V): Genome sequencing to study the core and pangenomes of soil and plant-associated prokaryotes.</title>
        <authorList>
            <person name="Whitman W."/>
        </authorList>
    </citation>
    <scope>NUCLEOTIDE SEQUENCE</scope>
    <source>
        <strain evidence="3">0</strain>
    </source>
</reference>
<organism evidence="3 4">
    <name type="scientific">Salinibacter ruber</name>
    <dbReference type="NCBI Taxonomy" id="146919"/>
    <lineage>
        <taxon>Bacteria</taxon>
        <taxon>Pseudomonadati</taxon>
        <taxon>Rhodothermota</taxon>
        <taxon>Rhodothermia</taxon>
        <taxon>Rhodothermales</taxon>
        <taxon>Salinibacteraceae</taxon>
        <taxon>Salinibacter</taxon>
    </lineage>
</organism>
<dbReference type="SUPFAM" id="SSF82866">
    <property type="entry name" value="Multidrug efflux transporter AcrB transmembrane domain"/>
    <property type="match status" value="2"/>
</dbReference>
<feature type="transmembrane region" description="Helical" evidence="2">
    <location>
        <begin position="486"/>
        <end position="505"/>
    </location>
</feature>
<feature type="transmembrane region" description="Helical" evidence="2">
    <location>
        <begin position="525"/>
        <end position="545"/>
    </location>
</feature>
<feature type="transmembrane region" description="Helical" evidence="2">
    <location>
        <begin position="389"/>
        <end position="410"/>
    </location>
</feature>
<dbReference type="GO" id="GO:0042910">
    <property type="term" value="F:xenobiotic transmembrane transporter activity"/>
    <property type="evidence" value="ECO:0007669"/>
    <property type="project" value="TreeGrafter"/>
</dbReference>
<dbReference type="Gene3D" id="3.30.70.1430">
    <property type="entry name" value="Multidrug efflux transporter AcrB pore domain"/>
    <property type="match status" value="2"/>
</dbReference>
<feature type="transmembrane region" description="Helical" evidence="2">
    <location>
        <begin position="579"/>
        <end position="597"/>
    </location>
</feature>
<dbReference type="SUPFAM" id="SSF82714">
    <property type="entry name" value="Multidrug efflux transporter AcrB TolC docking domain, DN and DC subdomains"/>
    <property type="match status" value="2"/>
</dbReference>
<evidence type="ECO:0000313" key="3">
    <source>
        <dbReference type="EMBL" id="MCS3676266.1"/>
    </source>
</evidence>
<dbReference type="Gene3D" id="3.30.70.1440">
    <property type="entry name" value="Multidrug efflux transporter AcrB pore domain"/>
    <property type="match status" value="1"/>
</dbReference>
<feature type="transmembrane region" description="Helical" evidence="2">
    <location>
        <begin position="925"/>
        <end position="944"/>
    </location>
</feature>
<dbReference type="Gene3D" id="1.20.1640.10">
    <property type="entry name" value="Multidrug efflux transporter AcrB transmembrane domain"/>
    <property type="match status" value="3"/>
</dbReference>
<dbReference type="RefSeq" id="WP_259079123.1">
    <property type="nucleotide sequence ID" value="NZ_JANUAU010000001.1"/>
</dbReference>
<dbReference type="Gene3D" id="3.30.2090.10">
    <property type="entry name" value="Multidrug efflux transporter AcrB TolC docking domain, DN and DC subdomains"/>
    <property type="match status" value="2"/>
</dbReference>
<dbReference type="AlphaFoldDB" id="A0A9X2Q3Y9"/>
<dbReference type="Pfam" id="PF00873">
    <property type="entry name" value="ACR_tran"/>
    <property type="match status" value="1"/>
</dbReference>
<dbReference type="SUPFAM" id="SSF82693">
    <property type="entry name" value="Multidrug efflux transporter AcrB pore domain, PN1, PN2, PC1 and PC2 subdomains"/>
    <property type="match status" value="2"/>
</dbReference>